<dbReference type="InterPro" id="IPR029501">
    <property type="entry name" value="EndoU_bac"/>
</dbReference>
<evidence type="ECO:0000313" key="2">
    <source>
        <dbReference type="EMBL" id="ACZ07299.1"/>
    </source>
</evidence>
<reference evidence="2 3" key="2">
    <citation type="journal article" date="2010" name="Stand. Genomic Sci.">
        <title>Complete genome sequence of Sebaldella termitidis type strain (NCTC 11300).</title>
        <authorList>
            <person name="Harmon-Smith M."/>
            <person name="Celia L."/>
            <person name="Chertkov O."/>
            <person name="Lapidus A."/>
            <person name="Copeland A."/>
            <person name="Glavina Del Rio T."/>
            <person name="Nolan M."/>
            <person name="Lucas S."/>
            <person name="Tice H."/>
            <person name="Cheng J.F."/>
            <person name="Han C."/>
            <person name="Detter J.C."/>
            <person name="Bruce D."/>
            <person name="Goodwin L."/>
            <person name="Pitluck S."/>
            <person name="Pati A."/>
            <person name="Liolios K."/>
            <person name="Ivanova N."/>
            <person name="Mavromatis K."/>
            <person name="Mikhailova N."/>
            <person name="Chen A."/>
            <person name="Palaniappan K."/>
            <person name="Land M."/>
            <person name="Hauser L."/>
            <person name="Chang Y.J."/>
            <person name="Jeffries C.D."/>
            <person name="Brettin T."/>
            <person name="Goker M."/>
            <person name="Beck B."/>
            <person name="Bristow J."/>
            <person name="Eisen J.A."/>
            <person name="Markowitz V."/>
            <person name="Hugenholtz P."/>
            <person name="Kyrpides N.C."/>
            <person name="Klenk H.P."/>
            <person name="Chen F."/>
        </authorList>
    </citation>
    <scope>NUCLEOTIDE SEQUENCE [LARGE SCALE GENOMIC DNA]</scope>
    <source>
        <strain evidence="3">ATCC 33386 / NCTC 11300</strain>
    </source>
</reference>
<dbReference type="eggNOG" id="COG5444">
    <property type="taxonomic scope" value="Bacteria"/>
</dbReference>
<dbReference type="Proteomes" id="UP000000845">
    <property type="component" value="Chromosome"/>
</dbReference>
<name>D1AMS3_SEBTE</name>
<gene>
    <name evidence="2" type="ordered locus">Sterm_0417</name>
</gene>
<sequence>MVWQGLQIGNHWHIKIIMLGYLSFFILHGTSSKLKKSTIFPETWSDTDIINSINQIGDTEAIGVRMRDQTTLHRGTVNGVQIEVMKIGSYTTSGYPTGGYPMDLIKNDFIPIIFE</sequence>
<evidence type="ECO:0000259" key="1">
    <source>
        <dbReference type="Pfam" id="PF14436"/>
    </source>
</evidence>
<proteinExistence type="predicted"/>
<dbReference type="Pfam" id="PF14436">
    <property type="entry name" value="EndoU_bacteria"/>
    <property type="match status" value="1"/>
</dbReference>
<dbReference type="KEGG" id="str:Sterm_0417"/>
<dbReference type="GO" id="GO:0004519">
    <property type="term" value="F:endonuclease activity"/>
    <property type="evidence" value="ECO:0007669"/>
    <property type="project" value="InterPro"/>
</dbReference>
<dbReference type="HOGENOM" id="CLU_2107315_0_0_0"/>
<keyword evidence="3" id="KW-1185">Reference proteome</keyword>
<feature type="domain" description="Bacterial EndoU nuclease" evidence="1">
    <location>
        <begin position="32"/>
        <end position="97"/>
    </location>
</feature>
<dbReference type="EMBL" id="CP001739">
    <property type="protein sequence ID" value="ACZ07299.1"/>
    <property type="molecule type" value="Genomic_DNA"/>
</dbReference>
<accession>D1AMS3</accession>
<organism evidence="2 3">
    <name type="scientific">Sebaldella termitidis (strain ATCC 33386 / NCTC 11300)</name>
    <dbReference type="NCBI Taxonomy" id="526218"/>
    <lineage>
        <taxon>Bacteria</taxon>
        <taxon>Fusobacteriati</taxon>
        <taxon>Fusobacteriota</taxon>
        <taxon>Fusobacteriia</taxon>
        <taxon>Fusobacteriales</taxon>
        <taxon>Leptotrichiaceae</taxon>
        <taxon>Sebaldella</taxon>
    </lineage>
</organism>
<reference evidence="3" key="1">
    <citation type="submission" date="2009-09" db="EMBL/GenBank/DDBJ databases">
        <title>The complete chromosome of Sebaldella termitidis ATCC 33386.</title>
        <authorList>
            <consortium name="US DOE Joint Genome Institute (JGI-PGF)"/>
            <person name="Lucas S."/>
            <person name="Copeland A."/>
            <person name="Lapidus A."/>
            <person name="Glavina del Rio T."/>
            <person name="Dalin E."/>
            <person name="Tice H."/>
            <person name="Bruce D."/>
            <person name="Goodwin L."/>
            <person name="Pitluck S."/>
            <person name="Kyrpides N."/>
            <person name="Mavromatis K."/>
            <person name="Ivanova N."/>
            <person name="Mikhailova N."/>
            <person name="Sims D."/>
            <person name="Meincke L."/>
            <person name="Brettin T."/>
            <person name="Detter J.C."/>
            <person name="Han C."/>
            <person name="Larimer F."/>
            <person name="Land M."/>
            <person name="Hauser L."/>
            <person name="Markowitz V."/>
            <person name="Cheng J.F."/>
            <person name="Hugenholtz P."/>
            <person name="Woyke T."/>
            <person name="Wu D."/>
            <person name="Eisen J.A."/>
        </authorList>
    </citation>
    <scope>NUCLEOTIDE SEQUENCE [LARGE SCALE GENOMIC DNA]</scope>
    <source>
        <strain evidence="3">ATCC 33386 / NCTC 11300</strain>
    </source>
</reference>
<evidence type="ECO:0000313" key="3">
    <source>
        <dbReference type="Proteomes" id="UP000000845"/>
    </source>
</evidence>
<protein>
    <recommendedName>
        <fullName evidence="1">Bacterial EndoU nuclease domain-containing protein</fullName>
    </recommendedName>
</protein>
<dbReference type="STRING" id="526218.Sterm_0417"/>
<dbReference type="AlphaFoldDB" id="D1AMS3"/>